<organism evidence="9 10">
    <name type="scientific">Pomacea canaliculata</name>
    <name type="common">Golden apple snail</name>
    <dbReference type="NCBI Taxonomy" id="400727"/>
    <lineage>
        <taxon>Eukaryota</taxon>
        <taxon>Metazoa</taxon>
        <taxon>Spiralia</taxon>
        <taxon>Lophotrochozoa</taxon>
        <taxon>Mollusca</taxon>
        <taxon>Gastropoda</taxon>
        <taxon>Caenogastropoda</taxon>
        <taxon>Architaenioglossa</taxon>
        <taxon>Ampullarioidea</taxon>
        <taxon>Ampullariidae</taxon>
        <taxon>Pomacea</taxon>
    </lineage>
</organism>
<evidence type="ECO:0000313" key="10">
    <source>
        <dbReference type="Proteomes" id="UP000245119"/>
    </source>
</evidence>
<comment type="subcellular location">
    <subcellularLocation>
        <location evidence="2">Cytoplasm</location>
    </subcellularLocation>
    <subcellularLocation>
        <location evidence="1">Nucleus</location>
    </subcellularLocation>
</comment>
<dbReference type="InterPro" id="IPR044189">
    <property type="entry name" value="XPO4/7-like"/>
</dbReference>
<dbReference type="Gene3D" id="1.25.10.10">
    <property type="entry name" value="Leucine-rich Repeat Variant"/>
    <property type="match status" value="1"/>
</dbReference>
<dbReference type="PANTHER" id="PTHR12596:SF1">
    <property type="entry name" value="EXPORTIN-4"/>
    <property type="match status" value="1"/>
</dbReference>
<reference evidence="9 10" key="1">
    <citation type="submission" date="2018-04" db="EMBL/GenBank/DDBJ databases">
        <title>The genome of golden apple snail Pomacea canaliculata provides insight into stress tolerance and invasive adaptation.</title>
        <authorList>
            <person name="Liu C."/>
            <person name="Liu B."/>
            <person name="Ren Y."/>
            <person name="Zhang Y."/>
            <person name="Wang H."/>
            <person name="Li S."/>
            <person name="Jiang F."/>
            <person name="Yin L."/>
            <person name="Zhang G."/>
            <person name="Qian W."/>
            <person name="Fan W."/>
        </authorList>
    </citation>
    <scope>NUCLEOTIDE SEQUENCE [LARGE SCALE GENOMIC DNA]</scope>
    <source>
        <strain evidence="9">SZHN2017</strain>
        <tissue evidence="9">Muscle</tissue>
    </source>
</reference>
<dbReference type="SUPFAM" id="SSF48371">
    <property type="entry name" value="ARM repeat"/>
    <property type="match status" value="1"/>
</dbReference>
<evidence type="ECO:0000256" key="8">
    <source>
        <dbReference type="ARBA" id="ARBA00040444"/>
    </source>
</evidence>
<comment type="similarity">
    <text evidence="3">Belongs to the exportin family.</text>
</comment>
<dbReference type="AlphaFoldDB" id="A0A2T7NRF1"/>
<dbReference type="PANTHER" id="PTHR12596">
    <property type="entry name" value="EXPORTIN 4,7-RELATED"/>
    <property type="match status" value="1"/>
</dbReference>
<evidence type="ECO:0000256" key="2">
    <source>
        <dbReference type="ARBA" id="ARBA00004496"/>
    </source>
</evidence>
<dbReference type="STRING" id="400727.A0A2T7NRF1"/>
<dbReference type="GO" id="GO:0005049">
    <property type="term" value="F:nuclear export signal receptor activity"/>
    <property type="evidence" value="ECO:0007669"/>
    <property type="project" value="InterPro"/>
</dbReference>
<dbReference type="InterPro" id="IPR016024">
    <property type="entry name" value="ARM-type_fold"/>
</dbReference>
<evidence type="ECO:0000256" key="1">
    <source>
        <dbReference type="ARBA" id="ARBA00004123"/>
    </source>
</evidence>
<dbReference type="InterPro" id="IPR011989">
    <property type="entry name" value="ARM-like"/>
</dbReference>
<name>A0A2T7NRF1_POMCA</name>
<evidence type="ECO:0000256" key="3">
    <source>
        <dbReference type="ARBA" id="ARBA00009466"/>
    </source>
</evidence>
<keyword evidence="4" id="KW-0813">Transport</keyword>
<dbReference type="EMBL" id="PZQS01000010">
    <property type="protein sequence ID" value="PVD23728.1"/>
    <property type="molecule type" value="Genomic_DNA"/>
</dbReference>
<gene>
    <name evidence="9" type="ORF">C0Q70_17001</name>
</gene>
<evidence type="ECO:0000256" key="7">
    <source>
        <dbReference type="ARBA" id="ARBA00023242"/>
    </source>
</evidence>
<dbReference type="GO" id="GO:0005643">
    <property type="term" value="C:nuclear pore"/>
    <property type="evidence" value="ECO:0007669"/>
    <property type="project" value="TreeGrafter"/>
</dbReference>
<keyword evidence="6" id="KW-0653">Protein transport</keyword>
<keyword evidence="5" id="KW-0963">Cytoplasm</keyword>
<accession>A0A2T7NRF1</accession>
<comment type="caution">
    <text evidence="9">The sequence shown here is derived from an EMBL/GenBank/DDBJ whole genome shotgun (WGS) entry which is preliminary data.</text>
</comment>
<dbReference type="Proteomes" id="UP000245119">
    <property type="component" value="Linkage Group LG10"/>
</dbReference>
<evidence type="ECO:0000256" key="5">
    <source>
        <dbReference type="ARBA" id="ARBA00022490"/>
    </source>
</evidence>
<dbReference type="GO" id="GO:0006611">
    <property type="term" value="P:protein export from nucleus"/>
    <property type="evidence" value="ECO:0007669"/>
    <property type="project" value="TreeGrafter"/>
</dbReference>
<dbReference type="OrthoDB" id="5548448at2759"/>
<keyword evidence="10" id="KW-1185">Reference proteome</keyword>
<evidence type="ECO:0000256" key="6">
    <source>
        <dbReference type="ARBA" id="ARBA00022927"/>
    </source>
</evidence>
<protein>
    <recommendedName>
        <fullName evidence="8">Exportin-4</fullName>
    </recommendedName>
</protein>
<keyword evidence="7" id="KW-0539">Nucleus</keyword>
<sequence>MADTWMQELEQASRIVLAPPNMVTSEQRHAAENVILDFRKKKMPYSVCRFILENSSVDYVLFQAATTIKEAVVREWSLLNAQDIESLRSFLVRFVTRNVTLQSYVREQILQTVAVILKCGTLDASVTSCDCLFQDVTELIGSGNVTMQLVACSMLSALLNEYSSSVRTSSVGFTWDFHIKCKQTFEQNNLKRVFSFSLQVLDEIETATDPLSREVTAVLNRVLSIAEQVLSWEFTPRSIHHRNHSSFTSNGQSVSLRPSEAWRDVLLSDATLPLFFRIHKKVRYNTEMAQHSLICLSQLASLNGLIFSDDKARIRYLTMFVDGFLKLLSDIELHVYEKLGIALTFKNMMMMFPLRCFAAIPESLLQTAVSYLSGLTCNMGQTAAQEEGMQSGETLHMEAYEKLLDTWLSLIADTDHLPPALLQPHAIQIFNSYMTCHLGTPYGNRPKNVLDEEDIVELEEDDREKFTDQLCCVGLWLGWCQQKHCH</sequence>
<proteinExistence type="inferred from homology"/>
<dbReference type="GO" id="GO:0005737">
    <property type="term" value="C:cytoplasm"/>
    <property type="evidence" value="ECO:0007669"/>
    <property type="project" value="UniProtKB-SubCell"/>
</dbReference>
<evidence type="ECO:0000313" key="9">
    <source>
        <dbReference type="EMBL" id="PVD23728.1"/>
    </source>
</evidence>
<evidence type="ECO:0000256" key="4">
    <source>
        <dbReference type="ARBA" id="ARBA00022448"/>
    </source>
</evidence>